<evidence type="ECO:0000313" key="3">
    <source>
        <dbReference type="Proteomes" id="UP000275385"/>
    </source>
</evidence>
<feature type="compositionally biased region" description="Basic and acidic residues" evidence="1">
    <location>
        <begin position="104"/>
        <end position="130"/>
    </location>
</feature>
<evidence type="ECO:0000256" key="1">
    <source>
        <dbReference type="SAM" id="MobiDB-lite"/>
    </source>
</evidence>
<evidence type="ECO:0000313" key="2">
    <source>
        <dbReference type="EMBL" id="RKU40053.1"/>
    </source>
</evidence>
<comment type="caution">
    <text evidence="2">The sequence shown here is derived from an EMBL/GenBank/DDBJ whole genome shotgun (WGS) entry which is preliminary data.</text>
</comment>
<sequence length="149" mass="16522">MGEYIINKNGNNIKGATEEMAGQMDVDFGQPYSVLRYERTSGPWHNILDAPGTDTWPGQTVYATGEDHSPNGSAIAIQGSNEDLHQNENGDKTVQKKKKKKKDATKDDEKKDDNGPSRKDKKDGDREGKKDRSHGHKSHGHGHKTQRAV</sequence>
<reference evidence="2 3" key="1">
    <citation type="submission" date="2018-08" db="EMBL/GenBank/DDBJ databases">
        <title>Draft genome of the lignicolous fungus Coniochaeta pulveracea.</title>
        <authorList>
            <person name="Borstlap C.J."/>
            <person name="De Witt R.N."/>
            <person name="Botha A."/>
            <person name="Volschenk H."/>
        </authorList>
    </citation>
    <scope>NUCLEOTIDE SEQUENCE [LARGE SCALE GENOMIC DNA]</scope>
    <source>
        <strain evidence="2 3">CAB683</strain>
    </source>
</reference>
<feature type="compositionally biased region" description="Basic residues" evidence="1">
    <location>
        <begin position="131"/>
        <end position="149"/>
    </location>
</feature>
<protein>
    <submittedName>
        <fullName evidence="2">Uncharacterized protein</fullName>
    </submittedName>
</protein>
<organism evidence="2 3">
    <name type="scientific">Coniochaeta pulveracea</name>
    <dbReference type="NCBI Taxonomy" id="177199"/>
    <lineage>
        <taxon>Eukaryota</taxon>
        <taxon>Fungi</taxon>
        <taxon>Dikarya</taxon>
        <taxon>Ascomycota</taxon>
        <taxon>Pezizomycotina</taxon>
        <taxon>Sordariomycetes</taxon>
        <taxon>Sordariomycetidae</taxon>
        <taxon>Coniochaetales</taxon>
        <taxon>Coniochaetaceae</taxon>
        <taxon>Coniochaeta</taxon>
    </lineage>
</organism>
<proteinExistence type="predicted"/>
<name>A0A420XWJ1_9PEZI</name>
<dbReference type="EMBL" id="QVQW01000124">
    <property type="protein sequence ID" value="RKU40053.1"/>
    <property type="molecule type" value="Genomic_DNA"/>
</dbReference>
<gene>
    <name evidence="2" type="ORF">DL546_002049</name>
</gene>
<feature type="region of interest" description="Disordered" evidence="1">
    <location>
        <begin position="62"/>
        <end position="149"/>
    </location>
</feature>
<accession>A0A420XWJ1</accession>
<feature type="compositionally biased region" description="Basic and acidic residues" evidence="1">
    <location>
        <begin position="82"/>
        <end position="94"/>
    </location>
</feature>
<dbReference type="Proteomes" id="UP000275385">
    <property type="component" value="Unassembled WGS sequence"/>
</dbReference>
<keyword evidence="3" id="KW-1185">Reference proteome</keyword>
<dbReference type="AlphaFoldDB" id="A0A420XWJ1"/>